<sequence length="135" mass="14393">MGRVARLAQRKRTGQVAWHVVVTHRRQQHDPLGVGFGAGLLEDTADKRPLAGRIEVVGTGVQGGVQCGLAKAHERANGADQDVALANQCANAGRLLNVGDCYLESAELGCESLERFAAAASEDRRHPTRHHLPGS</sequence>
<dbReference type="AlphaFoldDB" id="A0A6J6A200"/>
<name>A0A6J6A200_9ZZZZ</name>
<proteinExistence type="predicted"/>
<evidence type="ECO:0000313" key="1">
    <source>
        <dbReference type="EMBL" id="CAB4347642.1"/>
    </source>
</evidence>
<dbReference type="EMBL" id="CAESAO010000245">
    <property type="protein sequence ID" value="CAB4347642.1"/>
    <property type="molecule type" value="Genomic_DNA"/>
</dbReference>
<protein>
    <submittedName>
        <fullName evidence="1">Unannotated protein</fullName>
    </submittedName>
</protein>
<gene>
    <name evidence="1" type="ORF">UFOPK3522_01774</name>
</gene>
<reference evidence="1" key="1">
    <citation type="submission" date="2020-05" db="EMBL/GenBank/DDBJ databases">
        <authorList>
            <person name="Chiriac C."/>
            <person name="Salcher M."/>
            <person name="Ghai R."/>
            <person name="Kavagutti S V."/>
        </authorList>
    </citation>
    <scope>NUCLEOTIDE SEQUENCE</scope>
</reference>
<accession>A0A6J6A200</accession>
<organism evidence="1">
    <name type="scientific">freshwater metagenome</name>
    <dbReference type="NCBI Taxonomy" id="449393"/>
    <lineage>
        <taxon>unclassified sequences</taxon>
        <taxon>metagenomes</taxon>
        <taxon>ecological metagenomes</taxon>
    </lineage>
</organism>